<dbReference type="AlphaFoldDB" id="A0A516X303"/>
<protein>
    <recommendedName>
        <fullName evidence="4">DUF4878 domain-containing protein</fullName>
    </recommendedName>
</protein>
<sequence>MPGSRTGENTVGRDRPAWVLPLAVLVSVAAVVGIVFAILAATGAPPFDDDGPHPADAQQQSDITAVTHSYFDALNSGDAATFTTTICPEMAKAFGKITDREPLDSPVTPTAITDIAVDGDSATASVTVSREGADDNTETVHYRNIDGWLLCQVP</sequence>
<reference evidence="2 3" key="2">
    <citation type="submission" date="2019-07" db="EMBL/GenBank/DDBJ databases">
        <authorList>
            <person name="Huang Y."/>
        </authorList>
    </citation>
    <scope>NUCLEOTIDE SEQUENCE [LARGE SCALE GENOMIC DNA]</scope>
    <source>
        <strain evidence="2 3">HY188</strain>
    </source>
</reference>
<organism evidence="2 3">
    <name type="scientific">Tomitella fengzijianii</name>
    <dbReference type="NCBI Taxonomy" id="2597660"/>
    <lineage>
        <taxon>Bacteria</taxon>
        <taxon>Bacillati</taxon>
        <taxon>Actinomycetota</taxon>
        <taxon>Actinomycetes</taxon>
        <taxon>Mycobacteriales</taxon>
        <taxon>Tomitella</taxon>
    </lineage>
</organism>
<dbReference type="EMBL" id="CP041765">
    <property type="protein sequence ID" value="QDQ97021.1"/>
    <property type="molecule type" value="Genomic_DNA"/>
</dbReference>
<evidence type="ECO:0008006" key="4">
    <source>
        <dbReference type="Google" id="ProtNLM"/>
    </source>
</evidence>
<dbReference type="KEGG" id="toy:FO059_06320"/>
<gene>
    <name evidence="2" type="ORF">FO059_06320</name>
</gene>
<keyword evidence="1" id="KW-0472">Membrane</keyword>
<dbReference type="RefSeq" id="WP_143907287.1">
    <property type="nucleotide sequence ID" value="NZ_CP041765.1"/>
</dbReference>
<evidence type="ECO:0000313" key="2">
    <source>
        <dbReference type="EMBL" id="QDQ97021.1"/>
    </source>
</evidence>
<proteinExistence type="predicted"/>
<dbReference type="Proteomes" id="UP000317344">
    <property type="component" value="Chromosome"/>
</dbReference>
<evidence type="ECO:0000313" key="3">
    <source>
        <dbReference type="Proteomes" id="UP000317344"/>
    </source>
</evidence>
<evidence type="ECO:0000256" key="1">
    <source>
        <dbReference type="SAM" id="Phobius"/>
    </source>
</evidence>
<name>A0A516X303_9ACTN</name>
<dbReference type="InterPro" id="IPR032710">
    <property type="entry name" value="NTF2-like_dom_sf"/>
</dbReference>
<keyword evidence="1" id="KW-0812">Transmembrane</keyword>
<feature type="transmembrane region" description="Helical" evidence="1">
    <location>
        <begin position="20"/>
        <end position="41"/>
    </location>
</feature>
<dbReference type="SUPFAM" id="SSF54427">
    <property type="entry name" value="NTF2-like"/>
    <property type="match status" value="1"/>
</dbReference>
<keyword evidence="1" id="KW-1133">Transmembrane helix</keyword>
<reference evidence="2 3" key="1">
    <citation type="submission" date="2019-07" db="EMBL/GenBank/DDBJ databases">
        <title>Tomitella cavernea sp. nov., an actinomycete isolated from soil.</title>
        <authorList>
            <person name="Cheng J."/>
        </authorList>
    </citation>
    <scope>NUCLEOTIDE SEQUENCE [LARGE SCALE GENOMIC DNA]</scope>
    <source>
        <strain evidence="2 3">HY188</strain>
    </source>
</reference>
<keyword evidence="3" id="KW-1185">Reference proteome</keyword>
<accession>A0A516X303</accession>